<comment type="caution">
    <text evidence="1">The sequence shown here is derived from an EMBL/GenBank/DDBJ whole genome shotgun (WGS) entry which is preliminary data.</text>
</comment>
<evidence type="ECO:0008006" key="3">
    <source>
        <dbReference type="Google" id="ProtNLM"/>
    </source>
</evidence>
<organism evidence="1 2">
    <name type="scientific">Zobellia amurskyensis</name>
    <dbReference type="NCBI Taxonomy" id="248905"/>
    <lineage>
        <taxon>Bacteria</taxon>
        <taxon>Pseudomonadati</taxon>
        <taxon>Bacteroidota</taxon>
        <taxon>Flavobacteriia</taxon>
        <taxon>Flavobacteriales</taxon>
        <taxon>Flavobacteriaceae</taxon>
        <taxon>Zobellia</taxon>
    </lineage>
</organism>
<name>A0A7X2ZTN1_9FLAO</name>
<keyword evidence="2" id="KW-1185">Reference proteome</keyword>
<dbReference type="Proteomes" id="UP000540519">
    <property type="component" value="Unassembled WGS sequence"/>
</dbReference>
<sequence>MENKESYYLALSENKGRFNELDLGEQLGFTDELTTEIITQLLSEHKIEYYENGHCNYRTMKGFRGKNRRVYLY</sequence>
<gene>
    <name evidence="1" type="ORF">D9O36_09920</name>
</gene>
<evidence type="ECO:0000313" key="2">
    <source>
        <dbReference type="Proteomes" id="UP000540519"/>
    </source>
</evidence>
<dbReference type="OrthoDB" id="840167at2"/>
<accession>A0A7X2ZTN1</accession>
<dbReference type="RefSeq" id="WP_155599790.1">
    <property type="nucleotide sequence ID" value="NZ_RCNR01000015.1"/>
</dbReference>
<protein>
    <recommendedName>
        <fullName evidence="3">Winged helix-turn-helix protein DUF2582</fullName>
    </recommendedName>
</protein>
<evidence type="ECO:0000313" key="1">
    <source>
        <dbReference type="EMBL" id="MUH36159.1"/>
    </source>
</evidence>
<dbReference type="AlphaFoldDB" id="A0A7X2ZTN1"/>
<proteinExistence type="predicted"/>
<dbReference type="EMBL" id="RCNR01000015">
    <property type="protein sequence ID" value="MUH36159.1"/>
    <property type="molecule type" value="Genomic_DNA"/>
</dbReference>
<reference evidence="1 2" key="1">
    <citation type="journal article" date="2019" name="Mar. Drugs">
        <title>Comparative Genomics and CAZyme Genome Repertoires of Marine Zobellia amurskyensis KMM 3526(T) and Zobellia laminariae KMM 3676(T).</title>
        <authorList>
            <person name="Chernysheva N."/>
            <person name="Bystritskaya E."/>
            <person name="Stenkova A."/>
            <person name="Golovkin I."/>
            <person name="Nedashkovskaya O."/>
            <person name="Isaeva M."/>
        </authorList>
    </citation>
    <scope>NUCLEOTIDE SEQUENCE [LARGE SCALE GENOMIC DNA]</scope>
    <source>
        <strain evidence="1 2">KMM 3526</strain>
    </source>
</reference>